<dbReference type="GO" id="GO:0043138">
    <property type="term" value="F:3'-5' DNA helicase activity"/>
    <property type="evidence" value="ECO:0007669"/>
    <property type="project" value="UniProtKB-EC"/>
</dbReference>
<keyword evidence="8" id="KW-0238">DNA-binding</keyword>
<evidence type="ECO:0000313" key="20">
    <source>
        <dbReference type="Proteomes" id="UP001176960"/>
    </source>
</evidence>
<keyword evidence="10" id="KW-0413">Isomerase</keyword>
<dbReference type="Pfam" id="PF12705">
    <property type="entry name" value="PDDEXK_1"/>
    <property type="match status" value="1"/>
</dbReference>
<proteinExistence type="predicted"/>
<evidence type="ECO:0000259" key="17">
    <source>
        <dbReference type="PROSITE" id="PS51198"/>
    </source>
</evidence>
<comment type="catalytic activity">
    <reaction evidence="11">
        <text>Couples ATP hydrolysis with the unwinding of duplex DNA by translocating in the 3'-5' direction.</text>
        <dbReference type="EC" id="5.6.2.4"/>
    </reaction>
</comment>
<evidence type="ECO:0000256" key="10">
    <source>
        <dbReference type="ARBA" id="ARBA00023235"/>
    </source>
</evidence>
<keyword evidence="2 15" id="KW-0547">Nucleotide-binding</keyword>
<dbReference type="NCBIfam" id="TIGR02784">
    <property type="entry name" value="addA_alphas"/>
    <property type="match status" value="1"/>
</dbReference>
<evidence type="ECO:0000256" key="11">
    <source>
        <dbReference type="ARBA" id="ARBA00034617"/>
    </source>
</evidence>
<dbReference type="GO" id="GO:0004527">
    <property type="term" value="F:exonuclease activity"/>
    <property type="evidence" value="ECO:0007669"/>
    <property type="project" value="UniProtKB-KW"/>
</dbReference>
<dbReference type="PANTHER" id="PTHR11070">
    <property type="entry name" value="UVRD / RECB / PCRA DNA HELICASE FAMILY MEMBER"/>
    <property type="match status" value="1"/>
</dbReference>
<dbReference type="Gene3D" id="1.10.486.10">
    <property type="entry name" value="PCRA, domain 4"/>
    <property type="match status" value="1"/>
</dbReference>
<dbReference type="SUPFAM" id="SSF52980">
    <property type="entry name" value="Restriction endonuclease-like"/>
    <property type="match status" value="1"/>
</dbReference>
<evidence type="ECO:0000313" key="19">
    <source>
        <dbReference type="EMBL" id="CAI9120941.1"/>
    </source>
</evidence>
<dbReference type="PANTHER" id="PTHR11070:SF2">
    <property type="entry name" value="ATP-DEPENDENT DNA HELICASE SRS2"/>
    <property type="match status" value="1"/>
</dbReference>
<dbReference type="PROSITE" id="PS51198">
    <property type="entry name" value="UVRD_HELICASE_ATP_BIND"/>
    <property type="match status" value="1"/>
</dbReference>
<evidence type="ECO:0000259" key="18">
    <source>
        <dbReference type="PROSITE" id="PS51217"/>
    </source>
</evidence>
<keyword evidence="4 15" id="KW-0378">Hydrolase</keyword>
<evidence type="ECO:0000256" key="7">
    <source>
        <dbReference type="ARBA" id="ARBA00022840"/>
    </source>
</evidence>
<dbReference type="GO" id="GO:0005829">
    <property type="term" value="C:cytosol"/>
    <property type="evidence" value="ECO:0007669"/>
    <property type="project" value="TreeGrafter"/>
</dbReference>
<feature type="domain" description="UvrD-like helicase C-terminal" evidence="18">
    <location>
        <begin position="547"/>
        <end position="815"/>
    </location>
</feature>
<sequence>MSESAIIQAGRTQNEASDPLVSAFVSASAGSGKTKLLIDRLLRLMLPVWGVDPETGARVLLPGSDPSRIQCLTFTKAAAAEMSNRLQTRLGQWVSLADAALDAELRGLDVPATAQTRHAARSLFVRVLDLPGGMKIGTIHAFCQSLLRRFPLEASVNPHFTLLEETDATLALSVAIEQTLGEALVEPRLSASLDLLAGQVGLDEYLLRVRALSGRVERLGPLFRRWETQPGQVRALYAELLGAGSEDVAALEHQWVRPPDEPVLVEKLRSALAQGSDTMQAHVGAMLSWLAQTPDTRSADAWRARLLTDKGTPRTARAFVRAAADKLDPGIMQTITDEARRIIDLEAAIATRRLLDLNLALFALATPTLARYARDKAARGLVDYDDLIASTRDLLRDPGAAWVLYKLDGGIDHLLLDEVQDTSRAQWEIAGALTSEFFAGEGAHDENGRPRTVFAVGDFKQSIYAFQGADPEGFHHWRTRFAAMVRESGQFWRDPGLNVSFRSVPPVLELVDAVFAQDKAAHGLRAAGTQEVLPRHVSARAGEGGRVELWPLAPRGEKEETADPWQAAPWPATGGRAARSSAPQRLAEELARWIAAQIGKAPQPGQPPLRAGDVLILVPRRSPFLRALIRGLKGHGVEVATLVRVGLTDQLAVQDLMALCEVLLLPQDDLMLACVLTSPLGGLTDDSLMALAMERGEQPLWSVLRDRHAEQPEWRGAWAMLAALQRRIDFATPYQIIADALGRHGGRARLLRRLGAEAAEPMDDLLAAALRYEALHPPSMQGFLHWLKASDASVKREPEASADAVRIMTVHGAKGLQSRLVILPDTTSPPRHDARLLWAEKDGVAWPVWSPGKNLGCALTERLADAEKEAERAERNRLLYVALTRASDWLVVCGWESGRALSDSSWYALCRSGFTALSVSPEAFGGPWDGDAFRIEASVSAPSAPARRHEVASASPLPGMFGQAPDWQAIAPEQEAPLTRPLAPSRPDGVAFGSIPPARSPLVALAGPRETALRRGTLVHRLLQFLPDYPSSARRELAREWLSRPAHGLSAPDAARLSDQVMAIMEAPALRPLFAEGSRAEQAITGIVGGQVVVGQVDRLCVAERTVYIADYKTNQNPPRDGKAVPVTYRRQMAAYAAVMRQIYPNHAIRCALVWTEGPLVTPLPEDDLISEASEGA</sequence>
<evidence type="ECO:0000256" key="1">
    <source>
        <dbReference type="ARBA" id="ARBA00022722"/>
    </source>
</evidence>
<dbReference type="Gene3D" id="3.90.320.10">
    <property type="match status" value="1"/>
</dbReference>
<dbReference type="GO" id="GO:0003677">
    <property type="term" value="F:DNA binding"/>
    <property type="evidence" value="ECO:0007669"/>
    <property type="project" value="UniProtKB-KW"/>
</dbReference>
<feature type="domain" description="UvrD-like helicase ATP-binding" evidence="17">
    <location>
        <begin position="6"/>
        <end position="504"/>
    </location>
</feature>
<evidence type="ECO:0000256" key="4">
    <source>
        <dbReference type="ARBA" id="ARBA00022801"/>
    </source>
</evidence>
<keyword evidence="5 15" id="KW-0347">Helicase</keyword>
<dbReference type="RefSeq" id="WP_289841773.1">
    <property type="nucleotide sequence ID" value="NZ_CATKSH010000009.1"/>
</dbReference>
<evidence type="ECO:0000256" key="2">
    <source>
        <dbReference type="ARBA" id="ARBA00022741"/>
    </source>
</evidence>
<evidence type="ECO:0000256" key="8">
    <source>
        <dbReference type="ARBA" id="ARBA00023125"/>
    </source>
</evidence>
<keyword evidence="9" id="KW-0234">DNA repair</keyword>
<keyword evidence="1" id="KW-0540">Nuclease</keyword>
<keyword evidence="7 15" id="KW-0067">ATP-binding</keyword>
<dbReference type="InterPro" id="IPR014017">
    <property type="entry name" value="DNA_helicase_UvrD-like_C"/>
</dbReference>
<protein>
    <recommendedName>
        <fullName evidence="12">DNA 3'-5' helicase</fullName>
        <ecNumber evidence="12">5.6.2.4</ecNumber>
    </recommendedName>
    <alternativeName>
        <fullName evidence="13">DNA 3'-5' helicase II</fullName>
    </alternativeName>
</protein>
<dbReference type="InterPro" id="IPR038726">
    <property type="entry name" value="PDDEXK_AddAB-type"/>
</dbReference>
<dbReference type="AlphaFoldDB" id="A0AA35V1H6"/>
<dbReference type="InterPro" id="IPR011335">
    <property type="entry name" value="Restrct_endonuc-II-like"/>
</dbReference>
<dbReference type="Gene3D" id="3.40.50.300">
    <property type="entry name" value="P-loop containing nucleotide triphosphate hydrolases"/>
    <property type="match status" value="4"/>
</dbReference>
<comment type="catalytic activity">
    <reaction evidence="14">
        <text>ATP + H2O = ADP + phosphate + H(+)</text>
        <dbReference type="Rhea" id="RHEA:13065"/>
        <dbReference type="ChEBI" id="CHEBI:15377"/>
        <dbReference type="ChEBI" id="CHEBI:15378"/>
        <dbReference type="ChEBI" id="CHEBI:30616"/>
        <dbReference type="ChEBI" id="CHEBI:43474"/>
        <dbReference type="ChEBI" id="CHEBI:456216"/>
        <dbReference type="EC" id="5.6.2.4"/>
    </reaction>
</comment>
<feature type="binding site" evidence="15">
    <location>
        <begin position="27"/>
        <end position="34"/>
    </location>
    <ligand>
        <name>ATP</name>
        <dbReference type="ChEBI" id="CHEBI:30616"/>
    </ligand>
</feature>
<gene>
    <name evidence="19" type="primary">addA</name>
    <name evidence="19" type="ORF">LMG32879_001782</name>
</gene>
<dbReference type="Proteomes" id="UP001176960">
    <property type="component" value="Unassembled WGS sequence"/>
</dbReference>
<dbReference type="GO" id="GO:0033202">
    <property type="term" value="C:DNA helicase complex"/>
    <property type="evidence" value="ECO:0007669"/>
    <property type="project" value="TreeGrafter"/>
</dbReference>
<dbReference type="EMBL" id="CATKSH010000009">
    <property type="protein sequence ID" value="CAI9120941.1"/>
    <property type="molecule type" value="Genomic_DNA"/>
</dbReference>
<comment type="caution">
    <text evidence="19">The sequence shown here is derived from an EMBL/GenBank/DDBJ whole genome shotgun (WGS) entry which is preliminary data.</text>
</comment>
<dbReference type="InterPro" id="IPR014016">
    <property type="entry name" value="UvrD-like_ATP-bd"/>
</dbReference>
<reference evidence="19" key="1">
    <citation type="submission" date="2023-03" db="EMBL/GenBank/DDBJ databases">
        <authorList>
            <person name="Cleenwerck I."/>
        </authorList>
    </citation>
    <scope>NUCLEOTIDE SEQUENCE</scope>
    <source>
        <strain evidence="19">LMG 32879</strain>
    </source>
</reference>
<keyword evidence="6" id="KW-0269">Exonuclease</keyword>
<evidence type="ECO:0000256" key="5">
    <source>
        <dbReference type="ARBA" id="ARBA00022806"/>
    </source>
</evidence>
<evidence type="ECO:0000256" key="3">
    <source>
        <dbReference type="ARBA" id="ARBA00022763"/>
    </source>
</evidence>
<keyword evidence="20" id="KW-1185">Reference proteome</keyword>
<organism evidence="19 20">
    <name type="scientific">Brytella acorum</name>
    <dbReference type="NCBI Taxonomy" id="2959299"/>
    <lineage>
        <taxon>Bacteria</taxon>
        <taxon>Pseudomonadati</taxon>
        <taxon>Pseudomonadota</taxon>
        <taxon>Alphaproteobacteria</taxon>
        <taxon>Acetobacterales</taxon>
        <taxon>Acetobacteraceae</taxon>
        <taxon>Brytella</taxon>
    </lineage>
</organism>
<feature type="region of interest" description="Disordered" evidence="16">
    <location>
        <begin position="560"/>
        <end position="579"/>
    </location>
</feature>
<evidence type="ECO:0000256" key="12">
    <source>
        <dbReference type="ARBA" id="ARBA00034808"/>
    </source>
</evidence>
<dbReference type="GO" id="GO:0005524">
    <property type="term" value="F:ATP binding"/>
    <property type="evidence" value="ECO:0007669"/>
    <property type="project" value="UniProtKB-UniRule"/>
</dbReference>
<dbReference type="EC" id="5.6.2.4" evidence="12"/>
<dbReference type="SUPFAM" id="SSF52540">
    <property type="entry name" value="P-loop containing nucleoside triphosphate hydrolases"/>
    <property type="match status" value="1"/>
</dbReference>
<evidence type="ECO:0000256" key="16">
    <source>
        <dbReference type="SAM" id="MobiDB-lite"/>
    </source>
</evidence>
<dbReference type="GO" id="GO:0000725">
    <property type="term" value="P:recombinational repair"/>
    <property type="evidence" value="ECO:0007669"/>
    <property type="project" value="TreeGrafter"/>
</dbReference>
<evidence type="ECO:0000256" key="13">
    <source>
        <dbReference type="ARBA" id="ARBA00034923"/>
    </source>
</evidence>
<dbReference type="InterPro" id="IPR000212">
    <property type="entry name" value="DNA_helicase_UvrD/REP"/>
</dbReference>
<dbReference type="Pfam" id="PF13361">
    <property type="entry name" value="UvrD_C"/>
    <property type="match status" value="1"/>
</dbReference>
<accession>A0AA35V1H6</accession>
<dbReference type="InterPro" id="IPR011604">
    <property type="entry name" value="PDDEXK-like_dom_sf"/>
</dbReference>
<evidence type="ECO:0000256" key="9">
    <source>
        <dbReference type="ARBA" id="ARBA00023204"/>
    </source>
</evidence>
<name>A0AA35V1H6_9PROT</name>
<evidence type="ECO:0000256" key="14">
    <source>
        <dbReference type="ARBA" id="ARBA00048988"/>
    </source>
</evidence>
<dbReference type="PROSITE" id="PS51217">
    <property type="entry name" value="UVRD_HELICASE_CTER"/>
    <property type="match status" value="1"/>
</dbReference>
<evidence type="ECO:0000256" key="6">
    <source>
        <dbReference type="ARBA" id="ARBA00022839"/>
    </source>
</evidence>
<evidence type="ECO:0000256" key="15">
    <source>
        <dbReference type="PROSITE-ProRule" id="PRU00560"/>
    </source>
</evidence>
<keyword evidence="3" id="KW-0227">DNA damage</keyword>
<dbReference type="InterPro" id="IPR027417">
    <property type="entry name" value="P-loop_NTPase"/>
</dbReference>
<dbReference type="Pfam" id="PF00580">
    <property type="entry name" value="UvrD-helicase"/>
    <property type="match status" value="1"/>
</dbReference>
<dbReference type="InterPro" id="IPR014151">
    <property type="entry name" value="DNA_helicase_AddA"/>
</dbReference>